<protein>
    <submittedName>
        <fullName evidence="1">Uncharacterized protein</fullName>
    </submittedName>
</protein>
<accession>A0A699XB44</accession>
<evidence type="ECO:0000313" key="1">
    <source>
        <dbReference type="EMBL" id="GFD56869.1"/>
    </source>
</evidence>
<proteinExistence type="predicted"/>
<gene>
    <name evidence="1" type="ORF">Tci_928838</name>
</gene>
<organism evidence="1">
    <name type="scientific">Tanacetum cinerariifolium</name>
    <name type="common">Dalmatian daisy</name>
    <name type="synonym">Chrysanthemum cinerariifolium</name>
    <dbReference type="NCBI Taxonomy" id="118510"/>
    <lineage>
        <taxon>Eukaryota</taxon>
        <taxon>Viridiplantae</taxon>
        <taxon>Streptophyta</taxon>
        <taxon>Embryophyta</taxon>
        <taxon>Tracheophyta</taxon>
        <taxon>Spermatophyta</taxon>
        <taxon>Magnoliopsida</taxon>
        <taxon>eudicotyledons</taxon>
        <taxon>Gunneridae</taxon>
        <taxon>Pentapetalae</taxon>
        <taxon>asterids</taxon>
        <taxon>campanulids</taxon>
        <taxon>Asterales</taxon>
        <taxon>Asteraceae</taxon>
        <taxon>Asteroideae</taxon>
        <taxon>Anthemideae</taxon>
        <taxon>Anthemidinae</taxon>
        <taxon>Tanacetum</taxon>
    </lineage>
</organism>
<dbReference type="AlphaFoldDB" id="A0A699XB44"/>
<reference evidence="1" key="1">
    <citation type="journal article" date="2019" name="Sci. Rep.">
        <title>Draft genome of Tanacetum cinerariifolium, the natural source of mosquito coil.</title>
        <authorList>
            <person name="Yamashiro T."/>
            <person name="Shiraishi A."/>
            <person name="Satake H."/>
            <person name="Nakayama K."/>
        </authorList>
    </citation>
    <scope>NUCLEOTIDE SEQUENCE</scope>
</reference>
<name>A0A699XB44_TANCI</name>
<dbReference type="EMBL" id="BKCJ011834241">
    <property type="protein sequence ID" value="GFD56869.1"/>
    <property type="molecule type" value="Genomic_DNA"/>
</dbReference>
<comment type="caution">
    <text evidence="1">The sequence shown here is derived from an EMBL/GenBank/DDBJ whole genome shotgun (WGS) entry which is preliminary data.</text>
</comment>
<feature type="non-terminal residue" evidence="1">
    <location>
        <position position="1"/>
    </location>
</feature>
<sequence length="62" mass="6741">RDDSDRTSVVDANECTVAFFRAIAQVGAFDDVRRKAARHHGRQVGADDQTAQGCTAFEQATT</sequence>